<feature type="domain" description="Peptidase M1 membrane alanine aminopeptidase" evidence="14">
    <location>
        <begin position="237"/>
        <end position="449"/>
    </location>
</feature>
<accession>A0ABP7AST9</accession>
<dbReference type="Gene3D" id="1.10.390.10">
    <property type="entry name" value="Neutral Protease Domain 2"/>
    <property type="match status" value="1"/>
</dbReference>
<evidence type="ECO:0000256" key="5">
    <source>
        <dbReference type="ARBA" id="ARBA00015611"/>
    </source>
</evidence>
<evidence type="ECO:0000256" key="10">
    <source>
        <dbReference type="ARBA" id="ARBA00022833"/>
    </source>
</evidence>
<dbReference type="Pfam" id="PF11838">
    <property type="entry name" value="ERAP1_C"/>
    <property type="match status" value="1"/>
</dbReference>
<dbReference type="PANTHER" id="PTHR11533:SF174">
    <property type="entry name" value="PUROMYCIN-SENSITIVE AMINOPEPTIDASE-RELATED"/>
    <property type="match status" value="1"/>
</dbReference>
<evidence type="ECO:0000256" key="7">
    <source>
        <dbReference type="ARBA" id="ARBA00022670"/>
    </source>
</evidence>
<evidence type="ECO:0000256" key="1">
    <source>
        <dbReference type="ARBA" id="ARBA00000098"/>
    </source>
</evidence>
<name>A0ABP7AST9_9ACTN</name>
<dbReference type="InterPro" id="IPR014782">
    <property type="entry name" value="Peptidase_M1_dom"/>
</dbReference>
<evidence type="ECO:0000313" key="16">
    <source>
        <dbReference type="EMBL" id="GAA3639717.1"/>
    </source>
</evidence>
<evidence type="ECO:0000256" key="9">
    <source>
        <dbReference type="ARBA" id="ARBA00022801"/>
    </source>
</evidence>
<evidence type="ECO:0000256" key="6">
    <source>
        <dbReference type="ARBA" id="ARBA00022438"/>
    </source>
</evidence>
<dbReference type="SUPFAM" id="SSF63737">
    <property type="entry name" value="Leukotriene A4 hydrolase N-terminal domain"/>
    <property type="match status" value="1"/>
</dbReference>
<dbReference type="Gene3D" id="2.60.40.1730">
    <property type="entry name" value="tricorn interacting facor f3 domain"/>
    <property type="match status" value="1"/>
</dbReference>
<comment type="caution">
    <text evidence="16">The sequence shown here is derived from an EMBL/GenBank/DDBJ whole genome shotgun (WGS) entry which is preliminary data.</text>
</comment>
<protein>
    <recommendedName>
        <fullName evidence="5">Aminopeptidase N</fullName>
        <ecNumber evidence="4">3.4.11.2</ecNumber>
    </recommendedName>
    <alternativeName>
        <fullName evidence="12">Alanine aminopeptidase</fullName>
    </alternativeName>
    <alternativeName>
        <fullName evidence="13">Lysyl aminopeptidase</fullName>
    </alternativeName>
</protein>
<proteinExistence type="inferred from homology"/>
<dbReference type="InterPro" id="IPR027268">
    <property type="entry name" value="Peptidase_M4/M1_CTD_sf"/>
</dbReference>
<dbReference type="CDD" id="cd09602">
    <property type="entry name" value="M1_APN"/>
    <property type="match status" value="1"/>
</dbReference>
<dbReference type="NCBIfam" id="TIGR02412">
    <property type="entry name" value="pepN_strep_liv"/>
    <property type="match status" value="1"/>
</dbReference>
<dbReference type="InterPro" id="IPR050344">
    <property type="entry name" value="Peptidase_M1_aminopeptidases"/>
</dbReference>
<sequence>MPSAASGSPTHTSLLRTEAERRARLLTVRDTTVELDLTEPASFTSTTTISFDCTEPGESTFVDFKGVELWSATLNGRLVDLAGWRRGRLPLSGLESQNTLVISGLMAYSSDGEGLHRHVDPADKQTYLYAMSFLDAGPRWFACFDQPDLKSPYTFEVRAPEDWTVLGNGPSRRISPGRWRIRSPHPLSTYFVTLVAGPYLSVHDTYVDGEGEPIRLGLHVRASLGEHLEAEAADMFAVTKECFDYYHRTFGIRYPFGDYHQAFVPDFNAGAMENPGCVTFRDTFVFRARATEAERASRAGVIAHEMAHQWFGDLVTMRWWDDLWLNESFAEYMAHRCCTEVTRYPLWTEFGIVRKSWGSAADQSPSTHPVAGNGSVDAESALQDFDGISYAKGAALLKQLVAFVSDEVFLSGLRHYFETHAFANAELADLLGAWTDAGAVGLDEWAAQWLRTSGMDTILVERAAEQGPASAAGEVAVVRRVPPAGSGADRTHAIEVAGFDPYGAEQGRAAIRLGTSPETIHLPRSALLVPDAGDDTWAKIRFGEDAWALLPSVLSGRPPAATRVVVYNAIRDAVRDAELDPATALDVVCSSIAGEPADVVVAAMLRFARESLAGRYAPAAARAARLASVHATARAVLLAAGAGSDRQLVGFRATIASSEDLGELNAWLAGADLPPGIRLDPELIWAVTERIAMLGGDPDIIDRVLTADRSASAQVHAARARAGRPDPAAKEAAWQILTRPSELSAYEVYATAEGFFLPWQQSVTEPYVRRYFAEIGETATFRTGWALGRASMLTFPIDASAQALGLAETALSRPDLAAPIRRSIADGTDELRRALTARSRWPA</sequence>
<keyword evidence="6 16" id="KW-0031">Aminopeptidase</keyword>
<evidence type="ECO:0000256" key="13">
    <source>
        <dbReference type="ARBA" id="ARBA00031533"/>
    </source>
</evidence>
<evidence type="ECO:0000256" key="8">
    <source>
        <dbReference type="ARBA" id="ARBA00022723"/>
    </source>
</evidence>
<dbReference type="Proteomes" id="UP001501490">
    <property type="component" value="Unassembled WGS sequence"/>
</dbReference>
<keyword evidence="11" id="KW-0482">Metalloprotease</keyword>
<evidence type="ECO:0000259" key="14">
    <source>
        <dbReference type="Pfam" id="PF01433"/>
    </source>
</evidence>
<gene>
    <name evidence="16" type="primary">pepN_2</name>
    <name evidence="16" type="ORF">GCM10022236_47800</name>
</gene>
<comment type="similarity">
    <text evidence="3">Belongs to the peptidase M1 family.</text>
</comment>
<keyword evidence="9" id="KW-0378">Hydrolase</keyword>
<dbReference type="PRINTS" id="PR00756">
    <property type="entry name" value="ALADIPTASE"/>
</dbReference>
<organism evidence="16 17">
    <name type="scientific">Microlunatus ginsengisoli</name>
    <dbReference type="NCBI Taxonomy" id="363863"/>
    <lineage>
        <taxon>Bacteria</taxon>
        <taxon>Bacillati</taxon>
        <taxon>Actinomycetota</taxon>
        <taxon>Actinomycetes</taxon>
        <taxon>Propionibacteriales</taxon>
        <taxon>Propionibacteriaceae</taxon>
        <taxon>Microlunatus</taxon>
    </lineage>
</organism>
<dbReference type="EC" id="3.4.11.2" evidence="4"/>
<comment type="catalytic activity">
    <reaction evidence="1">
        <text>Release of an N-terminal amino acid, Xaa-|-Yaa- from a peptide, amide or arylamide. Xaa is preferably Ala, but may be most amino acids including Pro (slow action). When a terminal hydrophobic residue is followed by a prolyl residue, the two may be released as an intact Xaa-Pro dipeptide.</text>
        <dbReference type="EC" id="3.4.11.2"/>
    </reaction>
</comment>
<keyword evidence="7" id="KW-0645">Protease</keyword>
<comment type="cofactor">
    <cofactor evidence="2">
        <name>Zn(2+)</name>
        <dbReference type="ChEBI" id="CHEBI:29105"/>
    </cofactor>
</comment>
<evidence type="ECO:0000313" key="17">
    <source>
        <dbReference type="Proteomes" id="UP001501490"/>
    </source>
</evidence>
<dbReference type="InterPro" id="IPR001930">
    <property type="entry name" value="Peptidase_M1"/>
</dbReference>
<reference evidence="17" key="1">
    <citation type="journal article" date="2019" name="Int. J. Syst. Evol. Microbiol.">
        <title>The Global Catalogue of Microorganisms (GCM) 10K type strain sequencing project: providing services to taxonomists for standard genome sequencing and annotation.</title>
        <authorList>
            <consortium name="The Broad Institute Genomics Platform"/>
            <consortium name="The Broad Institute Genome Sequencing Center for Infectious Disease"/>
            <person name="Wu L."/>
            <person name="Ma J."/>
        </authorList>
    </citation>
    <scope>NUCLEOTIDE SEQUENCE [LARGE SCALE GENOMIC DNA]</scope>
    <source>
        <strain evidence="17">JCM 16929</strain>
    </source>
</reference>
<dbReference type="PANTHER" id="PTHR11533">
    <property type="entry name" value="PROTEASE M1 ZINC METALLOPROTEASE"/>
    <property type="match status" value="1"/>
</dbReference>
<dbReference type="RefSeq" id="WP_344809368.1">
    <property type="nucleotide sequence ID" value="NZ_BAABAB010000050.1"/>
</dbReference>
<evidence type="ECO:0000256" key="11">
    <source>
        <dbReference type="ARBA" id="ARBA00023049"/>
    </source>
</evidence>
<feature type="domain" description="ERAP1-like C-terminal" evidence="15">
    <location>
        <begin position="529"/>
        <end position="833"/>
    </location>
</feature>
<dbReference type="InterPro" id="IPR024571">
    <property type="entry name" value="ERAP1-like_C_dom"/>
</dbReference>
<keyword evidence="10" id="KW-0862">Zinc</keyword>
<dbReference type="Pfam" id="PF01433">
    <property type="entry name" value="Peptidase_M1"/>
    <property type="match status" value="1"/>
</dbReference>
<evidence type="ECO:0000256" key="4">
    <source>
        <dbReference type="ARBA" id="ARBA00012564"/>
    </source>
</evidence>
<evidence type="ECO:0000256" key="2">
    <source>
        <dbReference type="ARBA" id="ARBA00001947"/>
    </source>
</evidence>
<dbReference type="InterPro" id="IPR042097">
    <property type="entry name" value="Aminopeptidase_N-like_N_sf"/>
</dbReference>
<dbReference type="InterPro" id="IPR012778">
    <property type="entry name" value="Pept_M1_aminopeptidase"/>
</dbReference>
<keyword evidence="8" id="KW-0479">Metal-binding</keyword>
<dbReference type="SUPFAM" id="SSF55486">
    <property type="entry name" value="Metalloproteases ('zincins'), catalytic domain"/>
    <property type="match status" value="1"/>
</dbReference>
<evidence type="ECO:0000259" key="15">
    <source>
        <dbReference type="Pfam" id="PF11838"/>
    </source>
</evidence>
<dbReference type="GO" id="GO:0004177">
    <property type="term" value="F:aminopeptidase activity"/>
    <property type="evidence" value="ECO:0007669"/>
    <property type="project" value="UniProtKB-KW"/>
</dbReference>
<dbReference type="EMBL" id="BAABAB010000050">
    <property type="protein sequence ID" value="GAA3639717.1"/>
    <property type="molecule type" value="Genomic_DNA"/>
</dbReference>
<evidence type="ECO:0000256" key="12">
    <source>
        <dbReference type="ARBA" id="ARBA00029811"/>
    </source>
</evidence>
<evidence type="ECO:0000256" key="3">
    <source>
        <dbReference type="ARBA" id="ARBA00010136"/>
    </source>
</evidence>
<keyword evidence="17" id="KW-1185">Reference proteome</keyword>